<evidence type="ECO:0000313" key="5">
    <source>
        <dbReference type="Proteomes" id="UP001611415"/>
    </source>
</evidence>
<sequence length="189" mass="21356">MRSVDDLIRFTAAGGAVKYLPFWGHRPQADGSVGKGCFSQWWPAPFDVDGTSFPTAEHYMMWRKALLFGDTETAARVLIVEHPKRAKDLGRQVRGFDEKRWEAERFEIVVTGNLAKFGSDDELRRFLLGTGDRVLVEASPVDRIWGIGLAADHPDAAEPTRWRGANLLGFALMRVREELRKRDELSAVQ</sequence>
<dbReference type="Pfam" id="PF08719">
    <property type="entry name" value="NADAR"/>
    <property type="match status" value="1"/>
</dbReference>
<gene>
    <name evidence="4" type="ORF">ACH49W_12570</name>
</gene>
<evidence type="ECO:0000256" key="2">
    <source>
        <dbReference type="ARBA" id="ARBA00000751"/>
    </source>
</evidence>
<dbReference type="InterPro" id="IPR012816">
    <property type="entry name" value="NADAR"/>
</dbReference>
<dbReference type="CDD" id="cd15457">
    <property type="entry name" value="NADAR"/>
    <property type="match status" value="1"/>
</dbReference>
<proteinExistence type="predicted"/>
<comment type="catalytic activity">
    <reaction evidence="1">
        <text>5-amino-6-(5-phospho-D-ribosylamino)uracil + H2O = 5,6-diaminouracil + D-ribose 5-phosphate</text>
        <dbReference type="Rhea" id="RHEA:55020"/>
        <dbReference type="ChEBI" id="CHEBI:15377"/>
        <dbReference type="ChEBI" id="CHEBI:46252"/>
        <dbReference type="ChEBI" id="CHEBI:58453"/>
        <dbReference type="ChEBI" id="CHEBI:78346"/>
    </reaction>
</comment>
<keyword evidence="5" id="KW-1185">Reference proteome</keyword>
<dbReference type="Proteomes" id="UP001611415">
    <property type="component" value="Unassembled WGS sequence"/>
</dbReference>
<reference evidence="4 5" key="1">
    <citation type="submission" date="2024-10" db="EMBL/GenBank/DDBJ databases">
        <title>The Natural Products Discovery Center: Release of the First 8490 Sequenced Strains for Exploring Actinobacteria Biosynthetic Diversity.</title>
        <authorList>
            <person name="Kalkreuter E."/>
            <person name="Kautsar S.A."/>
            <person name="Yang D."/>
            <person name="Bader C.D."/>
            <person name="Teijaro C.N."/>
            <person name="Fluegel L."/>
            <person name="Davis C.M."/>
            <person name="Simpson J.R."/>
            <person name="Lauterbach L."/>
            <person name="Steele A.D."/>
            <person name="Gui C."/>
            <person name="Meng S."/>
            <person name="Li G."/>
            <person name="Viehrig K."/>
            <person name="Ye F."/>
            <person name="Su P."/>
            <person name="Kiefer A.F."/>
            <person name="Nichols A."/>
            <person name="Cepeda A.J."/>
            <person name="Yan W."/>
            <person name="Fan B."/>
            <person name="Jiang Y."/>
            <person name="Adhikari A."/>
            <person name="Zheng C.-J."/>
            <person name="Schuster L."/>
            <person name="Cowan T.M."/>
            <person name="Smanski M.J."/>
            <person name="Chevrette M.G."/>
            <person name="De Carvalho L.P.S."/>
            <person name="Shen B."/>
        </authorList>
    </citation>
    <scope>NUCLEOTIDE SEQUENCE [LARGE SCALE GENOMIC DNA]</scope>
    <source>
        <strain evidence="4 5">NPDC019275</strain>
    </source>
</reference>
<evidence type="ECO:0000256" key="1">
    <source>
        <dbReference type="ARBA" id="ARBA00000022"/>
    </source>
</evidence>
<accession>A0ABW7WZD3</accession>
<feature type="domain" description="NADAR" evidence="3">
    <location>
        <begin position="33"/>
        <end position="180"/>
    </location>
</feature>
<dbReference type="NCBIfam" id="TIGR02464">
    <property type="entry name" value="ribofla_fusion"/>
    <property type="match status" value="1"/>
</dbReference>
<dbReference type="InterPro" id="IPR037238">
    <property type="entry name" value="YbiA-like_sf"/>
</dbReference>
<comment type="caution">
    <text evidence="4">The sequence shown here is derived from an EMBL/GenBank/DDBJ whole genome shotgun (WGS) entry which is preliminary data.</text>
</comment>
<evidence type="ECO:0000313" key="4">
    <source>
        <dbReference type="EMBL" id="MFI2474202.1"/>
    </source>
</evidence>
<evidence type="ECO:0000259" key="3">
    <source>
        <dbReference type="Pfam" id="PF08719"/>
    </source>
</evidence>
<organism evidence="4 5">
    <name type="scientific">Nocardia xishanensis</name>
    <dbReference type="NCBI Taxonomy" id="238964"/>
    <lineage>
        <taxon>Bacteria</taxon>
        <taxon>Bacillati</taxon>
        <taxon>Actinomycetota</taxon>
        <taxon>Actinomycetes</taxon>
        <taxon>Mycobacteriales</taxon>
        <taxon>Nocardiaceae</taxon>
        <taxon>Nocardia</taxon>
    </lineage>
</organism>
<dbReference type="EMBL" id="JBIRYO010000007">
    <property type="protein sequence ID" value="MFI2474202.1"/>
    <property type="molecule type" value="Genomic_DNA"/>
</dbReference>
<comment type="catalytic activity">
    <reaction evidence="2">
        <text>2,5-diamino-6-hydroxy-4-(5-phosphoribosylamino)-pyrimidine + H2O = 2,5,6-triamino-4-hydroxypyrimidine + D-ribose 5-phosphate</text>
        <dbReference type="Rhea" id="RHEA:23436"/>
        <dbReference type="ChEBI" id="CHEBI:15377"/>
        <dbReference type="ChEBI" id="CHEBI:58614"/>
        <dbReference type="ChEBI" id="CHEBI:78346"/>
        <dbReference type="ChEBI" id="CHEBI:137796"/>
    </reaction>
</comment>
<dbReference type="SUPFAM" id="SSF143990">
    <property type="entry name" value="YbiA-like"/>
    <property type="match status" value="1"/>
</dbReference>
<name>A0ABW7WZD3_9NOCA</name>
<protein>
    <submittedName>
        <fullName evidence="4">NADAR family protein</fullName>
    </submittedName>
</protein>
<dbReference type="Gene3D" id="1.10.357.40">
    <property type="entry name" value="YbiA-like"/>
    <property type="match status" value="1"/>
</dbReference>
<dbReference type="RefSeq" id="WP_397092600.1">
    <property type="nucleotide sequence ID" value="NZ_JBIRYO010000007.1"/>
</dbReference>